<gene>
    <name evidence="2" type="ORF">IGS67_05845</name>
</gene>
<keyword evidence="3" id="KW-1185">Reference proteome</keyword>
<dbReference type="Pfam" id="PF04954">
    <property type="entry name" value="SIP"/>
    <property type="match status" value="1"/>
</dbReference>
<accession>A0ABR9DPG7</accession>
<dbReference type="InterPro" id="IPR007037">
    <property type="entry name" value="SIP_rossman_dom"/>
</dbReference>
<dbReference type="Pfam" id="PF08021">
    <property type="entry name" value="FAD_binding_9"/>
    <property type="match status" value="1"/>
</dbReference>
<sequence>MVRVVLGGRGLDEIADLPWTDEYVKLVLPGPDGPVMRSYTVRAWDAAAREMTIDLVVHGDTGVAGPWAATVEVGAQVTLRGQGGDFVPDPTCDVLLLVGDESALPAILRTLEAVPASLPTYVFVEVASADERQPVPVQPGVHVTWVQRGETWGGALVRAVRDAELPAGRLQAFVHGEAGVVRELRRHVRADRGVAREDLSASGYWRLGVDDEGWRASKGEWKDAVARDEAALTG</sequence>
<dbReference type="InterPro" id="IPR013113">
    <property type="entry name" value="SIP_FAD-bd"/>
</dbReference>
<dbReference type="SUPFAM" id="SSF63380">
    <property type="entry name" value="Riboflavin synthase domain-like"/>
    <property type="match status" value="1"/>
</dbReference>
<proteinExistence type="predicted"/>
<evidence type="ECO:0000313" key="3">
    <source>
        <dbReference type="Proteomes" id="UP000642107"/>
    </source>
</evidence>
<dbReference type="InterPro" id="IPR017938">
    <property type="entry name" value="Riboflavin_synthase-like_b-brl"/>
</dbReference>
<dbReference type="Gene3D" id="3.40.50.80">
    <property type="entry name" value="Nucleotide-binding domain of ferredoxin-NADP reductase (FNR) module"/>
    <property type="match status" value="1"/>
</dbReference>
<organism evidence="2 3">
    <name type="scientific">Flavimobilis rhizosphaerae</name>
    <dbReference type="NCBI Taxonomy" id="2775421"/>
    <lineage>
        <taxon>Bacteria</taxon>
        <taxon>Bacillati</taxon>
        <taxon>Actinomycetota</taxon>
        <taxon>Actinomycetes</taxon>
        <taxon>Micrococcales</taxon>
        <taxon>Jonesiaceae</taxon>
        <taxon>Flavimobilis</taxon>
    </lineage>
</organism>
<dbReference type="PANTHER" id="PTHR30157">
    <property type="entry name" value="FERRIC REDUCTASE, NADPH-DEPENDENT"/>
    <property type="match status" value="1"/>
</dbReference>
<dbReference type="InterPro" id="IPR039261">
    <property type="entry name" value="FNR_nucleotide-bd"/>
</dbReference>
<dbReference type="CDD" id="cd06193">
    <property type="entry name" value="siderophore_interacting"/>
    <property type="match status" value="1"/>
</dbReference>
<dbReference type="InterPro" id="IPR017927">
    <property type="entry name" value="FAD-bd_FR_type"/>
</dbReference>
<dbReference type="PROSITE" id="PS51384">
    <property type="entry name" value="FAD_FR"/>
    <property type="match status" value="1"/>
</dbReference>
<evidence type="ECO:0000259" key="1">
    <source>
        <dbReference type="PROSITE" id="PS51384"/>
    </source>
</evidence>
<dbReference type="EMBL" id="JACZDF010000002">
    <property type="protein sequence ID" value="MBD9699019.1"/>
    <property type="molecule type" value="Genomic_DNA"/>
</dbReference>
<dbReference type="InterPro" id="IPR039374">
    <property type="entry name" value="SIP_fam"/>
</dbReference>
<comment type="caution">
    <text evidence="2">The sequence shown here is derived from an EMBL/GenBank/DDBJ whole genome shotgun (WGS) entry which is preliminary data.</text>
</comment>
<evidence type="ECO:0000313" key="2">
    <source>
        <dbReference type="EMBL" id="MBD9699019.1"/>
    </source>
</evidence>
<reference evidence="2 3" key="1">
    <citation type="submission" date="2020-09" db="EMBL/GenBank/DDBJ databases">
        <title>Flavimobilis rhizosphaerae sp. nov., isolated from rhizosphere soil of Spartina alterniflora.</title>
        <authorList>
            <person name="Hanqin C."/>
        </authorList>
    </citation>
    <scope>NUCLEOTIDE SEQUENCE [LARGE SCALE GENOMIC DNA]</scope>
    <source>
        <strain evidence="2 3">GY 10621</strain>
    </source>
</reference>
<dbReference type="Gene3D" id="2.40.30.10">
    <property type="entry name" value="Translation factors"/>
    <property type="match status" value="1"/>
</dbReference>
<feature type="domain" description="FAD-binding FR-type" evidence="1">
    <location>
        <begin position="1"/>
        <end position="89"/>
    </location>
</feature>
<dbReference type="PANTHER" id="PTHR30157:SF0">
    <property type="entry name" value="NADPH-DEPENDENT FERRIC-CHELATE REDUCTASE"/>
    <property type="match status" value="1"/>
</dbReference>
<dbReference type="Proteomes" id="UP000642107">
    <property type="component" value="Unassembled WGS sequence"/>
</dbReference>
<name>A0ABR9DPG7_9MICO</name>
<protein>
    <submittedName>
        <fullName evidence="2">Siderophore-interacting protein</fullName>
    </submittedName>
</protein>